<evidence type="ECO:0000313" key="1">
    <source>
        <dbReference type="EMBL" id="EER20675.1"/>
    </source>
</evidence>
<accession>C5K4B9</accession>
<dbReference type="Proteomes" id="UP000007800">
    <property type="component" value="Unassembled WGS sequence"/>
</dbReference>
<protein>
    <submittedName>
        <fullName evidence="1">Uncharacterized protein</fullName>
    </submittedName>
</protein>
<dbReference type="AlphaFoldDB" id="C5K4B9"/>
<dbReference type="EMBL" id="GG670476">
    <property type="protein sequence ID" value="EER20675.1"/>
    <property type="molecule type" value="Genomic_DNA"/>
</dbReference>
<proteinExistence type="predicted"/>
<name>C5K4B9_PERM5</name>
<evidence type="ECO:0000313" key="2">
    <source>
        <dbReference type="Proteomes" id="UP000007800"/>
    </source>
</evidence>
<dbReference type="GeneID" id="9051080"/>
<sequence>MAEVEIPAIAEAARAPERTINYKTPESRAVWRFRKTCNRFVVPAAGSARHIDDRCIVVAEGPAVVFDASDAVAITGSSGVM</sequence>
<organism evidence="2">
    <name type="scientific">Perkinsus marinus (strain ATCC 50983 / TXsc)</name>
    <dbReference type="NCBI Taxonomy" id="423536"/>
    <lineage>
        <taxon>Eukaryota</taxon>
        <taxon>Sar</taxon>
        <taxon>Alveolata</taxon>
        <taxon>Perkinsozoa</taxon>
        <taxon>Perkinsea</taxon>
        <taxon>Perkinsida</taxon>
        <taxon>Perkinsidae</taxon>
        <taxon>Perkinsus</taxon>
    </lineage>
</organism>
<dbReference type="InParanoid" id="C5K4B9"/>
<gene>
    <name evidence="1" type="ORF">Pmar_PMAR027823</name>
</gene>
<keyword evidence="2" id="KW-1185">Reference proteome</keyword>
<reference evidence="1 2" key="1">
    <citation type="submission" date="2008-07" db="EMBL/GenBank/DDBJ databases">
        <authorList>
            <person name="El-Sayed N."/>
            <person name="Caler E."/>
            <person name="Inman J."/>
            <person name="Amedeo P."/>
            <person name="Hass B."/>
            <person name="Wortman J."/>
        </authorList>
    </citation>
    <scope>NUCLEOTIDE SEQUENCE [LARGE SCALE GENOMIC DNA]</scope>
    <source>
        <strain evidence="2">ATCC 50983 / TXsc</strain>
    </source>
</reference>
<dbReference type="RefSeq" id="XP_002788879.1">
    <property type="nucleotide sequence ID" value="XM_002788833.1"/>
</dbReference>